<evidence type="ECO:0000259" key="5">
    <source>
        <dbReference type="PROSITE" id="PS51900"/>
    </source>
</evidence>
<keyword evidence="2" id="KW-0233">DNA recombination</keyword>
<accession>A0A538SAC8</accession>
<dbReference type="InterPro" id="IPR044068">
    <property type="entry name" value="CB"/>
</dbReference>
<dbReference type="PROSITE" id="PS51900">
    <property type="entry name" value="CB"/>
    <property type="match status" value="1"/>
</dbReference>
<dbReference type="Gene3D" id="1.10.443.10">
    <property type="entry name" value="Intergrase catalytic core"/>
    <property type="match status" value="1"/>
</dbReference>
<dbReference type="InterPro" id="IPR013762">
    <property type="entry name" value="Integrase-like_cat_sf"/>
</dbReference>
<evidence type="ECO:0000256" key="1">
    <source>
        <dbReference type="ARBA" id="ARBA00023125"/>
    </source>
</evidence>
<evidence type="ECO:0000313" key="7">
    <source>
        <dbReference type="Proteomes" id="UP000320184"/>
    </source>
</evidence>
<dbReference type="InterPro" id="IPR011010">
    <property type="entry name" value="DNA_brk_join_enz"/>
</dbReference>
<dbReference type="AlphaFoldDB" id="A0A538SAC8"/>
<feature type="non-terminal residue" evidence="6">
    <location>
        <position position="181"/>
    </location>
</feature>
<dbReference type="PROSITE" id="PS51898">
    <property type="entry name" value="TYR_RECOMBINASE"/>
    <property type="match status" value="1"/>
</dbReference>
<evidence type="ECO:0000256" key="3">
    <source>
        <dbReference type="PROSITE-ProRule" id="PRU01248"/>
    </source>
</evidence>
<dbReference type="InterPro" id="IPR010998">
    <property type="entry name" value="Integrase_recombinase_N"/>
</dbReference>
<dbReference type="Proteomes" id="UP000320184">
    <property type="component" value="Unassembled WGS sequence"/>
</dbReference>
<dbReference type="GO" id="GO:0006310">
    <property type="term" value="P:DNA recombination"/>
    <property type="evidence" value="ECO:0007669"/>
    <property type="project" value="UniProtKB-KW"/>
</dbReference>
<proteinExistence type="predicted"/>
<evidence type="ECO:0008006" key="8">
    <source>
        <dbReference type="Google" id="ProtNLM"/>
    </source>
</evidence>
<dbReference type="InterPro" id="IPR002104">
    <property type="entry name" value="Integrase_catalytic"/>
</dbReference>
<sequence length="181" mass="20573">MEALRADVRQGRRLDIEAARWPQLAQRFLTHHEAKGTRPRTLARWKQVLAHLTAYFASTPVGEIAEGVAGYVARRRRQKAAPASVRMELAVLKQAYRIAGLPRLDVPTIQVKNVRKGFLEVADVERIAEHLPEPLRPVVWIAFYTGWRKQEIINLRWADVDLRAGTVRLWPGETKSGAGRV</sequence>
<organism evidence="6 7">
    <name type="scientific">Eiseniibacteriota bacterium</name>
    <dbReference type="NCBI Taxonomy" id="2212470"/>
    <lineage>
        <taxon>Bacteria</taxon>
        <taxon>Candidatus Eiseniibacteriota</taxon>
    </lineage>
</organism>
<dbReference type="GO" id="GO:0015074">
    <property type="term" value="P:DNA integration"/>
    <property type="evidence" value="ECO:0007669"/>
    <property type="project" value="InterPro"/>
</dbReference>
<evidence type="ECO:0000313" key="6">
    <source>
        <dbReference type="EMBL" id="TMQ48333.1"/>
    </source>
</evidence>
<comment type="caution">
    <text evidence="6">The sequence shown here is derived from an EMBL/GenBank/DDBJ whole genome shotgun (WGS) entry which is preliminary data.</text>
</comment>
<gene>
    <name evidence="6" type="ORF">E6K73_12220</name>
</gene>
<evidence type="ECO:0000256" key="2">
    <source>
        <dbReference type="ARBA" id="ARBA00023172"/>
    </source>
</evidence>
<dbReference type="GO" id="GO:0003677">
    <property type="term" value="F:DNA binding"/>
    <property type="evidence" value="ECO:0007669"/>
    <property type="project" value="UniProtKB-UniRule"/>
</dbReference>
<evidence type="ECO:0000259" key="4">
    <source>
        <dbReference type="PROSITE" id="PS51898"/>
    </source>
</evidence>
<reference evidence="6 7" key="1">
    <citation type="journal article" date="2019" name="Nat. Microbiol.">
        <title>Mediterranean grassland soil C-N compound turnover is dependent on rainfall and depth, and is mediated by genomically divergent microorganisms.</title>
        <authorList>
            <person name="Diamond S."/>
            <person name="Andeer P.F."/>
            <person name="Li Z."/>
            <person name="Crits-Christoph A."/>
            <person name="Burstein D."/>
            <person name="Anantharaman K."/>
            <person name="Lane K.R."/>
            <person name="Thomas B.C."/>
            <person name="Pan C."/>
            <person name="Northen T.R."/>
            <person name="Banfield J.F."/>
        </authorList>
    </citation>
    <scope>NUCLEOTIDE SEQUENCE [LARGE SCALE GENOMIC DNA]</scope>
    <source>
        <strain evidence="6">WS_3</strain>
    </source>
</reference>
<feature type="domain" description="Tyr recombinase" evidence="4">
    <location>
        <begin position="114"/>
        <end position="181"/>
    </location>
</feature>
<keyword evidence="1 3" id="KW-0238">DNA-binding</keyword>
<dbReference type="SUPFAM" id="SSF56349">
    <property type="entry name" value="DNA breaking-rejoining enzymes"/>
    <property type="match status" value="1"/>
</dbReference>
<dbReference type="EMBL" id="VBOT01000145">
    <property type="protein sequence ID" value="TMQ48333.1"/>
    <property type="molecule type" value="Genomic_DNA"/>
</dbReference>
<protein>
    <recommendedName>
        <fullName evidence="8">Tyr recombinase domain-containing protein</fullName>
    </recommendedName>
</protein>
<name>A0A538SAC8_UNCEI</name>
<dbReference type="Gene3D" id="1.10.150.130">
    <property type="match status" value="1"/>
</dbReference>
<feature type="domain" description="Core-binding (CB)" evidence="5">
    <location>
        <begin position="19"/>
        <end position="100"/>
    </location>
</feature>